<evidence type="ECO:0000256" key="3">
    <source>
        <dbReference type="ARBA" id="ARBA00007335"/>
    </source>
</evidence>
<evidence type="ECO:0000313" key="7">
    <source>
        <dbReference type="EMBL" id="KAK3400312.1"/>
    </source>
</evidence>
<evidence type="ECO:0000256" key="5">
    <source>
        <dbReference type="ARBA" id="ARBA00023242"/>
    </source>
</evidence>
<feature type="compositionally biased region" description="Basic and acidic residues" evidence="6">
    <location>
        <begin position="364"/>
        <end position="387"/>
    </location>
</feature>
<feature type="compositionally biased region" description="Low complexity" evidence="6">
    <location>
        <begin position="1810"/>
        <end position="1821"/>
    </location>
</feature>
<gene>
    <name evidence="7" type="ORF">B0T20DRAFT_373876</name>
</gene>
<name>A0AAE0UDP1_SORBR</name>
<feature type="region of interest" description="Disordered" evidence="6">
    <location>
        <begin position="1739"/>
        <end position="2237"/>
    </location>
</feature>
<dbReference type="PANTHER" id="PTHR15502:SF7">
    <property type="entry name" value="CALCINEURIN-BINDING PROTEIN CABIN-1"/>
    <property type="match status" value="1"/>
</dbReference>
<dbReference type="Proteomes" id="UP001281003">
    <property type="component" value="Unassembled WGS sequence"/>
</dbReference>
<evidence type="ECO:0000256" key="4">
    <source>
        <dbReference type="ARBA" id="ARBA00014848"/>
    </source>
</evidence>
<feature type="compositionally biased region" description="Acidic residues" evidence="6">
    <location>
        <begin position="2140"/>
        <end position="2168"/>
    </location>
</feature>
<keyword evidence="5" id="KW-0539">Nucleus</keyword>
<feature type="compositionally biased region" description="Acidic residues" evidence="6">
    <location>
        <begin position="1828"/>
        <end position="1838"/>
    </location>
</feature>
<dbReference type="GO" id="GO:0000417">
    <property type="term" value="C:HIR complex"/>
    <property type="evidence" value="ECO:0007669"/>
    <property type="project" value="TreeGrafter"/>
</dbReference>
<feature type="compositionally biased region" description="Acidic residues" evidence="6">
    <location>
        <begin position="2049"/>
        <end position="2132"/>
    </location>
</feature>
<organism evidence="7 8">
    <name type="scientific">Sordaria brevicollis</name>
    <dbReference type="NCBI Taxonomy" id="83679"/>
    <lineage>
        <taxon>Eukaryota</taxon>
        <taxon>Fungi</taxon>
        <taxon>Dikarya</taxon>
        <taxon>Ascomycota</taxon>
        <taxon>Pezizomycotina</taxon>
        <taxon>Sordariomycetes</taxon>
        <taxon>Sordariomycetidae</taxon>
        <taxon>Sordariales</taxon>
        <taxon>Sordariaceae</taxon>
        <taxon>Sordaria</taxon>
    </lineage>
</organism>
<feature type="compositionally biased region" description="Basic and acidic residues" evidence="6">
    <location>
        <begin position="1778"/>
        <end position="1787"/>
    </location>
</feature>
<feature type="compositionally biased region" description="Low complexity" evidence="6">
    <location>
        <begin position="1928"/>
        <end position="1941"/>
    </location>
</feature>
<reference evidence="7" key="2">
    <citation type="submission" date="2023-07" db="EMBL/GenBank/DDBJ databases">
        <authorList>
            <consortium name="Lawrence Berkeley National Laboratory"/>
            <person name="Haridas S."/>
            <person name="Hensen N."/>
            <person name="Bonometti L."/>
            <person name="Westerberg I."/>
            <person name="Brannstrom I.O."/>
            <person name="Guillou S."/>
            <person name="Cros-Aarteil S."/>
            <person name="Calhoun S."/>
            <person name="Kuo A."/>
            <person name="Mondo S."/>
            <person name="Pangilinan J."/>
            <person name="Riley R."/>
            <person name="LaButti K."/>
            <person name="Andreopoulos B."/>
            <person name="Lipzen A."/>
            <person name="Chen C."/>
            <person name="Yanf M."/>
            <person name="Daum C."/>
            <person name="Ng V."/>
            <person name="Clum A."/>
            <person name="Steindorff A."/>
            <person name="Ohm R."/>
            <person name="Martin F."/>
            <person name="Silar P."/>
            <person name="Natvig D."/>
            <person name="Lalanne C."/>
            <person name="Gautier V."/>
            <person name="Ament-velasquez S.L."/>
            <person name="Kruys A."/>
            <person name="Hutchinson M.I."/>
            <person name="Powell A.J."/>
            <person name="Barry K."/>
            <person name="Miller A.N."/>
            <person name="Grigoriev I.V."/>
            <person name="Debuchy R."/>
            <person name="Gladieux P."/>
            <person name="Thoren M.H."/>
            <person name="Johannesson H."/>
        </authorList>
    </citation>
    <scope>NUCLEOTIDE SEQUENCE</scope>
    <source>
        <strain evidence="7">FGSC 1904</strain>
    </source>
</reference>
<protein>
    <recommendedName>
        <fullName evidence="4">Histone transcription regulator 3 homolog</fullName>
    </recommendedName>
</protein>
<evidence type="ECO:0000256" key="1">
    <source>
        <dbReference type="ARBA" id="ARBA00002687"/>
    </source>
</evidence>
<dbReference type="GO" id="GO:0031491">
    <property type="term" value="F:nucleosome binding"/>
    <property type="evidence" value="ECO:0007669"/>
    <property type="project" value="TreeGrafter"/>
</dbReference>
<dbReference type="GO" id="GO:0005634">
    <property type="term" value="C:nucleus"/>
    <property type="evidence" value="ECO:0007669"/>
    <property type="project" value="UniProtKB-SubCell"/>
</dbReference>
<comment type="caution">
    <text evidence="7">The sequence shown here is derived from an EMBL/GenBank/DDBJ whole genome shotgun (WGS) entry which is preliminary data.</text>
</comment>
<feature type="compositionally biased region" description="Acidic residues" evidence="6">
    <location>
        <begin position="1846"/>
        <end position="1857"/>
    </location>
</feature>
<feature type="compositionally biased region" description="Acidic residues" evidence="6">
    <location>
        <begin position="1896"/>
        <end position="1913"/>
    </location>
</feature>
<feature type="region of interest" description="Disordered" evidence="6">
    <location>
        <begin position="1693"/>
        <end position="1726"/>
    </location>
</feature>
<feature type="compositionally biased region" description="Basic and acidic residues" evidence="6">
    <location>
        <begin position="2227"/>
        <end position="2237"/>
    </location>
</feature>
<dbReference type="Gene3D" id="1.25.40.10">
    <property type="entry name" value="Tetratricopeptide repeat domain"/>
    <property type="match status" value="1"/>
</dbReference>
<evidence type="ECO:0000313" key="8">
    <source>
        <dbReference type="Proteomes" id="UP001281003"/>
    </source>
</evidence>
<dbReference type="InterPro" id="IPR033053">
    <property type="entry name" value="Hir3/CABIN1"/>
</dbReference>
<comment type="similarity">
    <text evidence="3">Belongs to the HIR3 family.</text>
</comment>
<feature type="compositionally biased region" description="Low complexity" evidence="6">
    <location>
        <begin position="1740"/>
        <end position="1751"/>
    </location>
</feature>
<feature type="compositionally biased region" description="Basic and acidic residues" evidence="6">
    <location>
        <begin position="1868"/>
        <end position="1877"/>
    </location>
</feature>
<comment type="subcellular location">
    <subcellularLocation>
        <location evidence="2">Nucleus</location>
    </subcellularLocation>
</comment>
<dbReference type="GO" id="GO:0006325">
    <property type="term" value="P:chromatin organization"/>
    <property type="evidence" value="ECO:0007669"/>
    <property type="project" value="InterPro"/>
</dbReference>
<evidence type="ECO:0000256" key="2">
    <source>
        <dbReference type="ARBA" id="ARBA00004123"/>
    </source>
</evidence>
<accession>A0AAE0UDP1</accession>
<dbReference type="PANTHER" id="PTHR15502">
    <property type="entry name" value="CALCINEURIN-BINDING PROTEIN CABIN 1-RELATED"/>
    <property type="match status" value="1"/>
</dbReference>
<feature type="compositionally biased region" description="Acidic residues" evidence="6">
    <location>
        <begin position="2176"/>
        <end position="2226"/>
    </location>
</feature>
<dbReference type="InterPro" id="IPR011990">
    <property type="entry name" value="TPR-like_helical_dom_sf"/>
</dbReference>
<reference evidence="7" key="1">
    <citation type="journal article" date="2023" name="Mol. Phylogenet. Evol.">
        <title>Genome-scale phylogeny and comparative genomics of the fungal order Sordariales.</title>
        <authorList>
            <person name="Hensen N."/>
            <person name="Bonometti L."/>
            <person name="Westerberg I."/>
            <person name="Brannstrom I.O."/>
            <person name="Guillou S."/>
            <person name="Cros-Aarteil S."/>
            <person name="Calhoun S."/>
            <person name="Haridas S."/>
            <person name="Kuo A."/>
            <person name="Mondo S."/>
            <person name="Pangilinan J."/>
            <person name="Riley R."/>
            <person name="LaButti K."/>
            <person name="Andreopoulos B."/>
            <person name="Lipzen A."/>
            <person name="Chen C."/>
            <person name="Yan M."/>
            <person name="Daum C."/>
            <person name="Ng V."/>
            <person name="Clum A."/>
            <person name="Steindorff A."/>
            <person name="Ohm R.A."/>
            <person name="Martin F."/>
            <person name="Silar P."/>
            <person name="Natvig D.O."/>
            <person name="Lalanne C."/>
            <person name="Gautier V."/>
            <person name="Ament-Velasquez S.L."/>
            <person name="Kruys A."/>
            <person name="Hutchinson M.I."/>
            <person name="Powell A.J."/>
            <person name="Barry K."/>
            <person name="Miller A.N."/>
            <person name="Grigoriev I.V."/>
            <person name="Debuchy R."/>
            <person name="Gladieux P."/>
            <person name="Hiltunen Thoren M."/>
            <person name="Johannesson H."/>
        </authorList>
    </citation>
    <scope>NUCLEOTIDE SEQUENCE</scope>
    <source>
        <strain evidence="7">FGSC 1904</strain>
    </source>
</reference>
<feature type="region of interest" description="Disordered" evidence="6">
    <location>
        <begin position="333"/>
        <end position="431"/>
    </location>
</feature>
<evidence type="ECO:0000256" key="6">
    <source>
        <dbReference type="SAM" id="MobiDB-lite"/>
    </source>
</evidence>
<comment type="function">
    <text evidence="1">Has a role in a nucleosome assembly pathway that is required for the integrity of heterochromatin and proper chromosome segregation.</text>
</comment>
<dbReference type="EMBL" id="JAUTDP010000004">
    <property type="protein sequence ID" value="KAK3400312.1"/>
    <property type="molecule type" value="Genomic_DNA"/>
</dbReference>
<proteinExistence type="inferred from homology"/>
<keyword evidence="8" id="KW-1185">Reference proteome</keyword>
<feature type="compositionally biased region" description="Basic and acidic residues" evidence="6">
    <location>
        <begin position="1701"/>
        <end position="1723"/>
    </location>
</feature>
<sequence>MPTFQAINVEPEENVDEEIDTTKQIQVDDALKLFQNALKLHAQGPRFFDEASDAYNALFESEIFRYPESKTDYERTEERPDGTLVVEPTFTQGLEVGSADVDGIASTLPQTLYLSFKNHGQFIVDRIKHKARASKQGAKFDYDDPAIQHDAKKALDEFSAALDFDPSDADLWRKTARVAAFLKSARISRYSLEAAVELDDDPAVTDFDPPSLAEGFAGEQLKRQLEVLDDKMALSHPIMKCFREKGLPKFLERYLDPTPSLPDYTKAIAAPRPNSDEPTRLVMNLQSCSWTGLGIALVHFVAEHGFAGQAITIQLPEGVVEDEDVQMEIDKQLQPPEESTQEETVAEAVPAEKPEPQDTEEAESTIREIKVTIVEEPKATDQSKERTSSLPTRKRSQSAAGIPDPADEDKGETKRSKRTRRRDTAPEEAMDPATLLATQLQPFQAADQNLFQMTKNLLENLGVTDRDTLDRITEILDSCASDDRTSKIQNPATTDLREAILHFDEETASILLDGRESPPLSLSAFLEHSKSASQRAAEPLQFDDVRNVRTFITRMNSGWNTIRDVVYEYVKALTEGYSTEKWSDQMKVAVVQIITRLDEAIFEQAVHELEKWQSNEASRGQPVMDIVDLIFMLFELHLDVYERITNPNSVVEQLTRTKARIRLGRWWDLAAEVSRRRSLEKDDALTLRFLWAAVVFITVTEGVPREHILNCWHSLRDHLATTTVPDIVLPNNAVMPEISAAAADREVSKLTTMEFFLGLFQEDQGDPVSVIDTLEPVLNPESVYINNSSASNLSEDAMDQDNEAVGNIKSIKDCASQELQDLWNFIEKSSTDLRLMLWSRLGDAYGKIKYTTKQFSCFLRSIETIVHDFERDDYVKTPQAARKELFMTMLKALDDQIIQSLHLALNHNNSFDIIDEEHIKTTSAALAKVSCLLHIAAMYEDEGSVGIIQPPASNSPAASFLNRLREMQVRTWSLQYTVLKTGINLHPNIFPTPENDLADYLAAVHQVLGLRKYCRSSNKIFLKMMRVELLKLKNIENWEDYLGQVLYDLHGLKLGVGIWEVQEHDCPPEKLEKRQALAMVEKISLLAHRMTMKDLLKSDLKNTVESMQQAIGSAKSTAQMMHNHRNFNEYLKTPIHPLHLYKALTGNVDLDVVTINTPDSAPAKHGWFFLLGMIALTKFKGVDLNRRQTPGALDDLRIAVTFLRLQLQYTPDRWDAWFRLAECFDYELDDMVLWTADKMNKDRADLVKFQRQSIHCYTLALSHSYASVSDPNAYALSEGDTEALYDLYHEFGMRMYASSREPFAMEPFMHPDQHRFFIEASGNGTYKEILHNQMSDYQVWKFAASLFRKAMAGKPKDWKNPYMIAKCLWKMYQKPAENLDEKNRRGRPTVQAVIKALEKTVEIVRMLPKPRHGQDPILEPHYKILSVINKLVTRGDLPRQEAADILQRQPFAPGRGEQVTVENDEEWHEYMLRYMRHLRDKDKSNWQHRMIIRHARLLFDGDEVGDEEDEAKKEASKEAASKAFAVLRENMFTKTMVMNVWKCDAERPGRHHVYTEQYIRYMARLLTVMNDRANLEAVLRRIRKKGVDFYHFNELWQHGVQLYLKMIRKAFDIPANDEDPFKNVAPEDFEAVAEKVVEWVITPEAENHAALNAMKEAIELKKLNANLMKAGPIDDLINDCYFIIHNELLPERATSEAPQIGDERTPAKDGESSKKPEEGEEPKSMTLSILPALQERERLAAASSGSLRAPSEQPDKMSEKQLSFNGDVGHRGRKLGVRRPDILRKAEQAVLRAAEGPPKPLSGLTRSSRKGSASSGSGRKGQAVLGEGADEDNDETDEDITRHDDEDIEMKDADDEGDNRPRSRRSRRGQDDTHMADDEHEEEVMSSPPGSVHDSADDESDLSDVPADYEDDIPPSLLFPNLRRSVDASAAAAAGVPGPSVTTPLTPGGRPTIYSSSSESGDTSADEKANSPPKRTPRKPSWHQSQAARAAQHEHNQRPGSTSSIDHHKPATATEGGSIGPINWGLKTAARPRNGSHASASAALHEEAPETEDAEDEEGDEVEGDVEDEGDEGEHEGAEETVEEIGETEEEDEDEEEEDVDDDDDEGEGEDEDDEMEDAEGEEGVEGAEDHDDSAGPEPAEAEDDGEEEEDEEEEEGDEEAEEDDEEDVRPGEHEGDVEEGTEEDEDGEEGEDEEGEEEEEEEEEEADEEEGDGEDEEIGDEDTEDGSEHESTTQPR</sequence>